<reference evidence="1 2" key="1">
    <citation type="submission" date="2020-07" db="EMBL/GenBank/DDBJ databases">
        <title>Genus Haemophilus, Bergeys manual.</title>
        <authorList>
            <person name="Noerskov-Lauritsen N."/>
        </authorList>
    </citation>
    <scope>NUCLEOTIDE SEQUENCE [LARGE SCALE GENOMIC DNA]</scope>
    <source>
        <strain evidence="1 2">CCUG30047</strain>
    </source>
</reference>
<evidence type="ECO:0000313" key="1">
    <source>
        <dbReference type="EMBL" id="NYA27657.1"/>
    </source>
</evidence>
<dbReference type="Gene3D" id="3.30.500.20">
    <property type="entry name" value="BH3703-like domains"/>
    <property type="match status" value="1"/>
</dbReference>
<dbReference type="SUPFAM" id="SSF160424">
    <property type="entry name" value="BH3703-like"/>
    <property type="match status" value="1"/>
</dbReference>
<dbReference type="InterPro" id="IPR036170">
    <property type="entry name" value="YezG-like_sf"/>
</dbReference>
<dbReference type="RefSeq" id="WP_179227860.1">
    <property type="nucleotide sequence ID" value="NZ_JACBKA010000015.1"/>
</dbReference>
<organism evidence="1 2">
    <name type="scientific">Haemophilus haemolyticus</name>
    <dbReference type="NCBI Taxonomy" id="726"/>
    <lineage>
        <taxon>Bacteria</taxon>
        <taxon>Pseudomonadati</taxon>
        <taxon>Pseudomonadota</taxon>
        <taxon>Gammaproteobacteria</taxon>
        <taxon>Pasteurellales</taxon>
        <taxon>Pasteurellaceae</taxon>
        <taxon>Haemophilus</taxon>
    </lineage>
</organism>
<comment type="caution">
    <text evidence="1">The sequence shown here is derived from an EMBL/GenBank/DDBJ whole genome shotgun (WGS) entry which is preliminary data.</text>
</comment>
<name>A0A852Q0J7_HAEHA</name>
<dbReference type="Proteomes" id="UP000590599">
    <property type="component" value="Unassembled WGS sequence"/>
</dbReference>
<gene>
    <name evidence="1" type="ORF">HZI69_07390</name>
</gene>
<protein>
    <recommendedName>
        <fullName evidence="3">DUF600 family protein</fullName>
    </recommendedName>
</protein>
<dbReference type="InterPro" id="IPR006728">
    <property type="entry name" value="YezG-like"/>
</dbReference>
<dbReference type="EMBL" id="JACBKA010000015">
    <property type="protein sequence ID" value="NYA27657.1"/>
    <property type="molecule type" value="Genomic_DNA"/>
</dbReference>
<proteinExistence type="predicted"/>
<evidence type="ECO:0008006" key="3">
    <source>
        <dbReference type="Google" id="ProtNLM"/>
    </source>
</evidence>
<sequence length="150" mass="18035">MLFEECNELHENIAKTIWKIMPLEASKYIFECELQPDAQNYRMYWIDHNGEEKNYPLGGFPEEKREILNFYSKLKETMAKFGSDWTQSRFTLDKNGKFDVKFAYVPDKDSWPMLYLRGVSDLEENEIKEYGIPREIWEERVKAKKEQQNS</sequence>
<dbReference type="Pfam" id="PF04634">
    <property type="entry name" value="YezG-like"/>
    <property type="match status" value="1"/>
</dbReference>
<dbReference type="AlphaFoldDB" id="A0A852Q0J7"/>
<accession>A0A852Q0J7</accession>
<evidence type="ECO:0000313" key="2">
    <source>
        <dbReference type="Proteomes" id="UP000590599"/>
    </source>
</evidence>